<organism evidence="1 2">
    <name type="scientific">Ancylostoma caninum</name>
    <name type="common">Dog hookworm</name>
    <dbReference type="NCBI Taxonomy" id="29170"/>
    <lineage>
        <taxon>Eukaryota</taxon>
        <taxon>Metazoa</taxon>
        <taxon>Ecdysozoa</taxon>
        <taxon>Nematoda</taxon>
        <taxon>Chromadorea</taxon>
        <taxon>Rhabditida</taxon>
        <taxon>Rhabditina</taxon>
        <taxon>Rhabditomorpha</taxon>
        <taxon>Strongyloidea</taxon>
        <taxon>Ancylostomatidae</taxon>
        <taxon>Ancylostomatinae</taxon>
        <taxon>Ancylostoma</taxon>
    </lineage>
</organism>
<protein>
    <submittedName>
        <fullName evidence="1">Uncharacterized protein</fullName>
    </submittedName>
</protein>
<dbReference type="EMBL" id="JOJR01000246">
    <property type="protein sequence ID" value="RCN41204.1"/>
    <property type="molecule type" value="Genomic_DNA"/>
</dbReference>
<dbReference type="AlphaFoldDB" id="A0A368G9W7"/>
<keyword evidence="2" id="KW-1185">Reference proteome</keyword>
<gene>
    <name evidence="1" type="ORF">ANCCAN_12842</name>
</gene>
<evidence type="ECO:0000313" key="2">
    <source>
        <dbReference type="Proteomes" id="UP000252519"/>
    </source>
</evidence>
<accession>A0A368G9W7</accession>
<reference evidence="1 2" key="1">
    <citation type="submission" date="2014-10" db="EMBL/GenBank/DDBJ databases">
        <title>Draft genome of the hookworm Ancylostoma caninum.</title>
        <authorList>
            <person name="Mitreva M."/>
        </authorList>
    </citation>
    <scope>NUCLEOTIDE SEQUENCE [LARGE SCALE GENOMIC DNA]</scope>
    <source>
        <strain evidence="1 2">Baltimore</strain>
    </source>
</reference>
<sequence length="168" mass="18759">MTVLSGLIPKSHVYETRCKLKNILRNADGSSLSRSAIGCQKRNVNDKEKRRSRAVETAVAHAQSNSGVLSPAESTLLKLHQYGHDIPFGPMWSQAQELAGIANQFQLPDLAKIIGEAMRNHRATSTFNQYARELRKFPRVIKNITTTSDPNFRSTELILGIYPISRKA</sequence>
<comment type="caution">
    <text evidence="1">The sequence shown here is derived from an EMBL/GenBank/DDBJ whole genome shotgun (WGS) entry which is preliminary data.</text>
</comment>
<name>A0A368G9W7_ANCCA</name>
<dbReference type="Proteomes" id="UP000252519">
    <property type="component" value="Unassembled WGS sequence"/>
</dbReference>
<proteinExistence type="predicted"/>
<evidence type="ECO:0000313" key="1">
    <source>
        <dbReference type="EMBL" id="RCN41204.1"/>
    </source>
</evidence>
<dbReference type="OrthoDB" id="5868766at2759"/>